<dbReference type="InterPro" id="IPR053820">
    <property type="entry name" value="MSL3_chromo-like"/>
</dbReference>
<accession>A0A2U1J673</accession>
<dbReference type="Gene3D" id="1.10.274.30">
    <property type="entry name" value="MRG domain"/>
    <property type="match status" value="1"/>
</dbReference>
<comment type="subcellular location">
    <subcellularLocation>
        <location evidence="1">Nucleus</location>
    </subcellularLocation>
</comment>
<evidence type="ECO:0000259" key="9">
    <source>
        <dbReference type="Pfam" id="PF05712"/>
    </source>
</evidence>
<keyword evidence="7" id="KW-0539">Nucleus</keyword>
<evidence type="ECO:0000256" key="8">
    <source>
        <dbReference type="SAM" id="MobiDB-lite"/>
    </source>
</evidence>
<comment type="similarity">
    <text evidence="2">Belongs to the MRG family.</text>
</comment>
<evidence type="ECO:0000256" key="4">
    <source>
        <dbReference type="ARBA" id="ARBA00022853"/>
    </source>
</evidence>
<feature type="compositionally biased region" description="Low complexity" evidence="8">
    <location>
        <begin position="131"/>
        <end position="142"/>
    </location>
</feature>
<feature type="domain" description="MSL3 chromodomain-like" evidence="10">
    <location>
        <begin position="12"/>
        <end position="99"/>
    </location>
</feature>
<protein>
    <recommendedName>
        <fullName evidence="3">Chromatin modification-related protein EAF3</fullName>
    </recommendedName>
</protein>
<feature type="region of interest" description="Disordered" evidence="8">
    <location>
        <begin position="98"/>
        <end position="170"/>
    </location>
</feature>
<gene>
    <name evidence="11" type="ORF">BB558_003384</name>
</gene>
<dbReference type="GO" id="GO:0006355">
    <property type="term" value="P:regulation of DNA-templated transcription"/>
    <property type="evidence" value="ECO:0007669"/>
    <property type="project" value="InterPro"/>
</dbReference>
<name>A0A2U1J673_SMIAN</name>
<evidence type="ECO:0000256" key="7">
    <source>
        <dbReference type="ARBA" id="ARBA00023242"/>
    </source>
</evidence>
<comment type="caution">
    <text evidence="11">The sequence shown here is derived from an EMBL/GenBank/DDBJ whole genome shotgun (WGS) entry which is preliminary data.</text>
</comment>
<dbReference type="InterPro" id="IPR026541">
    <property type="entry name" value="MRG_dom"/>
</dbReference>
<evidence type="ECO:0000313" key="11">
    <source>
        <dbReference type="EMBL" id="PWA00580.1"/>
    </source>
</evidence>
<evidence type="ECO:0000256" key="2">
    <source>
        <dbReference type="ARBA" id="ARBA00009093"/>
    </source>
</evidence>
<dbReference type="InterPro" id="IPR016197">
    <property type="entry name" value="Chromo-like_dom_sf"/>
</dbReference>
<evidence type="ECO:0000259" key="10">
    <source>
        <dbReference type="Pfam" id="PF22732"/>
    </source>
</evidence>
<evidence type="ECO:0000256" key="5">
    <source>
        <dbReference type="ARBA" id="ARBA00023015"/>
    </source>
</evidence>
<feature type="compositionally biased region" description="Low complexity" evidence="8">
    <location>
        <begin position="112"/>
        <end position="124"/>
    </location>
</feature>
<dbReference type="PROSITE" id="PS51640">
    <property type="entry name" value="MRG"/>
    <property type="match status" value="1"/>
</dbReference>
<proteinExistence type="inferred from homology"/>
<evidence type="ECO:0000313" key="12">
    <source>
        <dbReference type="Proteomes" id="UP000245591"/>
    </source>
</evidence>
<keyword evidence="6" id="KW-0804">Transcription</keyword>
<dbReference type="SUPFAM" id="SSF54160">
    <property type="entry name" value="Chromo domain-like"/>
    <property type="match status" value="1"/>
</dbReference>
<dbReference type="EMBL" id="MBFU01000327">
    <property type="protein sequence ID" value="PWA00580.1"/>
    <property type="molecule type" value="Genomic_DNA"/>
</dbReference>
<dbReference type="PIRSF" id="PIRSF038133">
    <property type="entry name" value="HAT_Nua4_EAF3/MRG15"/>
    <property type="match status" value="1"/>
</dbReference>
<dbReference type="InterPro" id="IPR038217">
    <property type="entry name" value="MRG_C_sf"/>
</dbReference>
<evidence type="ECO:0000256" key="6">
    <source>
        <dbReference type="ARBA" id="ARBA00023163"/>
    </source>
</evidence>
<dbReference type="GO" id="GO:0035267">
    <property type="term" value="C:NuA4 histone acetyltransferase complex"/>
    <property type="evidence" value="ECO:0007669"/>
    <property type="project" value="TreeGrafter"/>
</dbReference>
<keyword evidence="4" id="KW-0156">Chromatin regulator</keyword>
<dbReference type="GO" id="GO:0032221">
    <property type="term" value="C:Rpd3S complex"/>
    <property type="evidence" value="ECO:0007669"/>
    <property type="project" value="TreeGrafter"/>
</dbReference>
<dbReference type="AlphaFoldDB" id="A0A2U1J673"/>
<organism evidence="11 12">
    <name type="scientific">Smittium angustum</name>
    <dbReference type="NCBI Taxonomy" id="133377"/>
    <lineage>
        <taxon>Eukaryota</taxon>
        <taxon>Fungi</taxon>
        <taxon>Fungi incertae sedis</taxon>
        <taxon>Zoopagomycota</taxon>
        <taxon>Kickxellomycotina</taxon>
        <taxon>Harpellomycetes</taxon>
        <taxon>Harpellales</taxon>
        <taxon>Legeriomycetaceae</taxon>
        <taxon>Smittium</taxon>
    </lineage>
</organism>
<evidence type="ECO:0000256" key="3">
    <source>
        <dbReference type="ARBA" id="ARBA00018505"/>
    </source>
</evidence>
<keyword evidence="5" id="KW-0805">Transcription regulation</keyword>
<feature type="domain" description="MRG" evidence="9">
    <location>
        <begin position="159"/>
        <end position="336"/>
    </location>
</feature>
<sequence>MPTDRSKIFHHQSGERVLCFHGPLLYEAKIIETELWDKNDPEKLESGPHYLIHYKGWKRSFKSVQDLNFTFSNRWDEWVDDSRILKWSDENLRKQKQLKQAAISATRKKSSPAKAASSSTPISSMGSNPQSLLKKLSTSTLTPRKGPGDNELDLYRGRKRGREGLSEKEEEVVKKPELRISVPNTLKVKLIDDWEQITKEKLLVPLPRSPTVSEILDQYKQHYQEGAEKRKNRKHDEIIQEILNGIKLYFDKALGTILLYRFERFQYHKILETHPDSEMSDIYGAEHLLRLFVQLPVLISQANMDEDAVMALKEYLNDFLKYIQKNSKVLFAEKYIKPPPTYVSLAKDI</sequence>
<dbReference type="GO" id="GO:0006325">
    <property type="term" value="P:chromatin organization"/>
    <property type="evidence" value="ECO:0007669"/>
    <property type="project" value="UniProtKB-KW"/>
</dbReference>
<dbReference type="Pfam" id="PF05712">
    <property type="entry name" value="MRG"/>
    <property type="match status" value="1"/>
</dbReference>
<dbReference type="Proteomes" id="UP000245591">
    <property type="component" value="Unassembled WGS sequence"/>
</dbReference>
<reference evidence="11 12" key="1">
    <citation type="journal article" date="2018" name="MBio">
        <title>Comparative Genomics Reveals the Core Gene Toolbox for the Fungus-Insect Symbiosis.</title>
        <authorList>
            <person name="Wang Y."/>
            <person name="Stata M."/>
            <person name="Wang W."/>
            <person name="Stajich J.E."/>
            <person name="White M.M."/>
            <person name="Moncalvo J.M."/>
        </authorList>
    </citation>
    <scope>NUCLEOTIDE SEQUENCE [LARGE SCALE GENOMIC DNA]</scope>
    <source>
        <strain evidence="11 12">AUS-126-30</strain>
    </source>
</reference>
<dbReference type="PANTHER" id="PTHR10880">
    <property type="entry name" value="MORTALITY FACTOR 4-LIKE PROTEIN"/>
    <property type="match status" value="1"/>
</dbReference>
<dbReference type="PANTHER" id="PTHR10880:SF15">
    <property type="entry name" value="MSL COMPLEX SUBUNIT 3"/>
    <property type="match status" value="1"/>
</dbReference>
<dbReference type="Pfam" id="PF22732">
    <property type="entry name" value="MSL3_chromo-like"/>
    <property type="match status" value="1"/>
</dbReference>
<dbReference type="InterPro" id="IPR008676">
    <property type="entry name" value="MRG"/>
</dbReference>
<dbReference type="Gene3D" id="2.30.30.140">
    <property type="match status" value="1"/>
</dbReference>
<evidence type="ECO:0000256" key="1">
    <source>
        <dbReference type="ARBA" id="ARBA00004123"/>
    </source>
</evidence>
<keyword evidence="12" id="KW-1185">Reference proteome</keyword>